<reference evidence="2 3" key="1">
    <citation type="submission" date="2020-08" db="EMBL/GenBank/DDBJ databases">
        <title>Genomic Encyclopedia of Type Strains, Phase IV (KMG-IV): sequencing the most valuable type-strain genomes for metagenomic binning, comparative biology and taxonomic classification.</title>
        <authorList>
            <person name="Goeker M."/>
        </authorList>
    </citation>
    <scope>NUCLEOTIDE SEQUENCE [LARGE SCALE GENOMIC DNA]</scope>
    <source>
        <strain evidence="2 3">DSM 15867</strain>
    </source>
</reference>
<dbReference type="Proteomes" id="UP000574769">
    <property type="component" value="Unassembled WGS sequence"/>
</dbReference>
<organism evidence="2 3">
    <name type="scientific">Sphingomonas abaci</name>
    <dbReference type="NCBI Taxonomy" id="237611"/>
    <lineage>
        <taxon>Bacteria</taxon>
        <taxon>Pseudomonadati</taxon>
        <taxon>Pseudomonadota</taxon>
        <taxon>Alphaproteobacteria</taxon>
        <taxon>Sphingomonadales</taxon>
        <taxon>Sphingomonadaceae</taxon>
        <taxon>Sphingomonas</taxon>
    </lineage>
</organism>
<keyword evidence="3" id="KW-1185">Reference proteome</keyword>
<dbReference type="EMBL" id="JACHNY010000004">
    <property type="protein sequence ID" value="MBB4617976.1"/>
    <property type="molecule type" value="Genomic_DNA"/>
</dbReference>
<feature type="region of interest" description="Disordered" evidence="1">
    <location>
        <begin position="1"/>
        <end position="25"/>
    </location>
</feature>
<accession>A0A7W7AJ30</accession>
<dbReference type="RefSeq" id="WP_184114375.1">
    <property type="nucleotide sequence ID" value="NZ_JACHNY010000004.1"/>
</dbReference>
<evidence type="ECO:0000313" key="3">
    <source>
        <dbReference type="Proteomes" id="UP000574769"/>
    </source>
</evidence>
<protein>
    <submittedName>
        <fullName evidence="2">Uncharacterized protein</fullName>
    </submittedName>
</protein>
<dbReference type="AlphaFoldDB" id="A0A7W7AJ30"/>
<gene>
    <name evidence="2" type="ORF">GGQ96_002112</name>
</gene>
<sequence>MAGFALNRAYRRDRHRESPNRDSFGVRCVIESGSASSINDGTIGDAMSRPAG</sequence>
<evidence type="ECO:0000313" key="2">
    <source>
        <dbReference type="EMBL" id="MBB4617976.1"/>
    </source>
</evidence>
<comment type="caution">
    <text evidence="2">The sequence shown here is derived from an EMBL/GenBank/DDBJ whole genome shotgun (WGS) entry which is preliminary data.</text>
</comment>
<proteinExistence type="predicted"/>
<name>A0A7W7AJ30_9SPHN</name>
<evidence type="ECO:0000256" key="1">
    <source>
        <dbReference type="SAM" id="MobiDB-lite"/>
    </source>
</evidence>